<dbReference type="EMBL" id="AP024814">
    <property type="protein sequence ID" value="BCZ17592.1"/>
    <property type="molecule type" value="Genomic_DNA"/>
</dbReference>
<sequence length="67" mass="7257">MPNLAFASSDQKFKLYHADCKEVLPHFKESVDLIFADPPYFLSNGGLSIQNGQIVSVNKGSGTKAKG</sequence>
<dbReference type="Proteomes" id="UP000826775">
    <property type="component" value="Chromosome"/>
</dbReference>
<evidence type="ECO:0000313" key="1">
    <source>
        <dbReference type="EMBL" id="BCZ17592.1"/>
    </source>
</evidence>
<proteinExistence type="predicted"/>
<reference evidence="1 2" key="1">
    <citation type="submission" date="2021-07" db="EMBL/GenBank/DDBJ databases">
        <title>Novel Helicobacter sp. Isolated from a dog.</title>
        <authorList>
            <person name="Rimbara E."/>
            <person name="Suzuki M."/>
        </authorList>
    </citation>
    <scope>NUCLEOTIDE SEQUENCE [LARGE SCALE GENOMIC DNA]</scope>
    <source>
        <strain evidence="2">NHP19-003</strain>
    </source>
</reference>
<dbReference type="PROSITE" id="PS00092">
    <property type="entry name" value="N6_MTASE"/>
    <property type="match status" value="1"/>
</dbReference>
<evidence type="ECO:0008006" key="3">
    <source>
        <dbReference type="Google" id="ProtNLM"/>
    </source>
</evidence>
<organism evidence="1 2">
    <name type="scientific">Helicobacter gastrocanis</name>
    <dbReference type="NCBI Taxonomy" id="2849641"/>
    <lineage>
        <taxon>Bacteria</taxon>
        <taxon>Pseudomonadati</taxon>
        <taxon>Campylobacterota</taxon>
        <taxon>Epsilonproteobacteria</taxon>
        <taxon>Campylobacterales</taxon>
        <taxon>Helicobacteraceae</taxon>
        <taxon>Helicobacter</taxon>
    </lineage>
</organism>
<dbReference type="SUPFAM" id="SSF53335">
    <property type="entry name" value="S-adenosyl-L-methionine-dependent methyltransferases"/>
    <property type="match status" value="1"/>
</dbReference>
<dbReference type="Gene3D" id="3.40.50.150">
    <property type="entry name" value="Vaccinia Virus protein VP39"/>
    <property type="match status" value="1"/>
</dbReference>
<keyword evidence="2" id="KW-1185">Reference proteome</keyword>
<protein>
    <recommendedName>
        <fullName evidence="3">Site-specific DNA-methyltransferase (adenine-specific)</fullName>
    </recommendedName>
</protein>
<gene>
    <name evidence="1" type="ORF">NHP190003_08740</name>
</gene>
<evidence type="ECO:0000313" key="2">
    <source>
        <dbReference type="Proteomes" id="UP000826775"/>
    </source>
</evidence>
<dbReference type="InterPro" id="IPR002052">
    <property type="entry name" value="DNA_methylase_N6_adenine_CS"/>
</dbReference>
<dbReference type="InterPro" id="IPR029063">
    <property type="entry name" value="SAM-dependent_MTases_sf"/>
</dbReference>
<accession>A0ABM7SAI5</accession>
<name>A0ABM7SAI5_9HELI</name>